<organism evidence="5 6">
    <name type="scientific">Actinoplanes missouriensis (strain ATCC 14538 / DSM 43046 / CBS 188.64 / JCM 3121 / NBRC 102363 / NCIMB 12654 / NRRL B-3342 / UNCC 431)</name>
    <dbReference type="NCBI Taxonomy" id="512565"/>
    <lineage>
        <taxon>Bacteria</taxon>
        <taxon>Bacillati</taxon>
        <taxon>Actinomycetota</taxon>
        <taxon>Actinomycetes</taxon>
        <taxon>Micromonosporales</taxon>
        <taxon>Micromonosporaceae</taxon>
        <taxon>Actinoplanes</taxon>
    </lineage>
</organism>
<dbReference type="GO" id="GO:0003723">
    <property type="term" value="F:RNA binding"/>
    <property type="evidence" value="ECO:0007669"/>
    <property type="project" value="InterPro"/>
</dbReference>
<dbReference type="SUPFAM" id="SSF55781">
    <property type="entry name" value="GAF domain-like"/>
    <property type="match status" value="1"/>
</dbReference>
<dbReference type="InterPro" id="IPR005561">
    <property type="entry name" value="ANTAR"/>
</dbReference>
<dbReference type="Gene3D" id="3.30.565.10">
    <property type="entry name" value="Histidine kinase-like ATPase, C-terminal domain"/>
    <property type="match status" value="1"/>
</dbReference>
<dbReference type="KEGG" id="ams:AMIS_69900"/>
<dbReference type="AlphaFoldDB" id="I0HGS3"/>
<dbReference type="PROSITE" id="PS50921">
    <property type="entry name" value="ANTAR"/>
    <property type="match status" value="1"/>
</dbReference>
<accession>I0HGS3</accession>
<dbReference type="EMBL" id="AP012319">
    <property type="protein sequence ID" value="BAL92210.1"/>
    <property type="molecule type" value="Genomic_DNA"/>
</dbReference>
<dbReference type="GO" id="GO:0004674">
    <property type="term" value="F:protein serine/threonine kinase activity"/>
    <property type="evidence" value="ECO:0007669"/>
    <property type="project" value="UniProtKB-KW"/>
</dbReference>
<dbReference type="PATRIC" id="fig|512565.3.peg.6994"/>
<keyword evidence="2" id="KW-0805">Transcription regulation</keyword>
<dbReference type="Proteomes" id="UP000007882">
    <property type="component" value="Chromosome"/>
</dbReference>
<dbReference type="Pfam" id="PF03861">
    <property type="entry name" value="ANTAR"/>
    <property type="match status" value="1"/>
</dbReference>
<dbReference type="eggNOG" id="COG2172">
    <property type="taxonomic scope" value="Bacteria"/>
</dbReference>
<dbReference type="Pfam" id="PF13581">
    <property type="entry name" value="HATPase_c_2"/>
    <property type="match status" value="1"/>
</dbReference>
<dbReference type="SMART" id="SM00065">
    <property type="entry name" value="GAF"/>
    <property type="match status" value="1"/>
</dbReference>
<dbReference type="eggNOG" id="COG2203">
    <property type="taxonomic scope" value="Bacteria"/>
</dbReference>
<dbReference type="SMART" id="SM01012">
    <property type="entry name" value="ANTAR"/>
    <property type="match status" value="1"/>
</dbReference>
<dbReference type="CDD" id="cd16936">
    <property type="entry name" value="HATPase_RsbW-like"/>
    <property type="match status" value="1"/>
</dbReference>
<dbReference type="SUPFAM" id="SSF55874">
    <property type="entry name" value="ATPase domain of HSP90 chaperone/DNA topoisomerase II/histidine kinase"/>
    <property type="match status" value="1"/>
</dbReference>
<name>I0HGS3_ACTM4</name>
<evidence type="ECO:0000313" key="5">
    <source>
        <dbReference type="EMBL" id="BAL92210.1"/>
    </source>
</evidence>
<dbReference type="Gene3D" id="1.10.10.10">
    <property type="entry name" value="Winged helix-like DNA-binding domain superfamily/Winged helix DNA-binding domain"/>
    <property type="match status" value="1"/>
</dbReference>
<feature type="domain" description="ANTAR" evidence="4">
    <location>
        <begin position="167"/>
        <end position="228"/>
    </location>
</feature>
<evidence type="ECO:0000259" key="4">
    <source>
        <dbReference type="PROSITE" id="PS50921"/>
    </source>
</evidence>
<evidence type="ECO:0000313" key="6">
    <source>
        <dbReference type="Proteomes" id="UP000007882"/>
    </source>
</evidence>
<dbReference type="Pfam" id="PF01590">
    <property type="entry name" value="GAF"/>
    <property type="match status" value="1"/>
</dbReference>
<dbReference type="PANTHER" id="PTHR35526">
    <property type="entry name" value="ANTI-SIGMA-F FACTOR RSBW-RELATED"/>
    <property type="match status" value="1"/>
</dbReference>
<evidence type="ECO:0000256" key="3">
    <source>
        <dbReference type="ARBA" id="ARBA00023163"/>
    </source>
</evidence>
<dbReference type="HOGENOM" id="CLU_726908_0_0_11"/>
<dbReference type="Gene3D" id="3.30.450.40">
    <property type="match status" value="1"/>
</dbReference>
<keyword evidence="6" id="KW-1185">Reference proteome</keyword>
<protein>
    <recommendedName>
        <fullName evidence="4">ANTAR domain-containing protein</fullName>
    </recommendedName>
</protein>
<evidence type="ECO:0000256" key="2">
    <source>
        <dbReference type="ARBA" id="ARBA00023015"/>
    </source>
</evidence>
<keyword evidence="1" id="KW-0723">Serine/threonine-protein kinase</keyword>
<evidence type="ECO:0000256" key="1">
    <source>
        <dbReference type="ARBA" id="ARBA00022527"/>
    </source>
</evidence>
<dbReference type="InterPro" id="IPR029016">
    <property type="entry name" value="GAF-like_dom_sf"/>
</dbReference>
<reference evidence="5 6" key="1">
    <citation type="submission" date="2012-02" db="EMBL/GenBank/DDBJ databases">
        <title>Complete genome sequence of Actinoplanes missouriensis 431 (= NBRC 102363).</title>
        <authorList>
            <person name="Ohnishi Y."/>
            <person name="Ishikawa J."/>
            <person name="Sekine M."/>
            <person name="Hosoyama A."/>
            <person name="Harada T."/>
            <person name="Narita H."/>
            <person name="Hata T."/>
            <person name="Konno Y."/>
            <person name="Tutikane K."/>
            <person name="Fujita N."/>
            <person name="Horinouchi S."/>
            <person name="Hayakawa M."/>
        </authorList>
    </citation>
    <scope>NUCLEOTIDE SEQUENCE [LARGE SCALE GENOMIC DNA]</scope>
    <source>
        <strain evidence="6">ATCC 14538 / DSM 43046 / CBS 188.64 / JCM 3121 / NBRC 102363 / NCIMB 12654 / NRRL B-3342 / UNCC 431</strain>
    </source>
</reference>
<dbReference type="STRING" id="512565.AMIS_69900"/>
<dbReference type="InterPro" id="IPR050267">
    <property type="entry name" value="Anti-sigma-factor_SerPK"/>
</dbReference>
<proteinExistence type="predicted"/>
<gene>
    <name evidence="5" type="ordered locus">AMIS_69900</name>
</gene>
<dbReference type="InterPro" id="IPR003018">
    <property type="entry name" value="GAF"/>
</dbReference>
<sequence>MSAAQDPATMDLLVELSDTLVADLDVDKLLQTVTNRCIELLDAQAAGVMVADGRGTLRLLAAAPEYTTWVDLFEAPAAPTGWCFATGLTVADADLDIPDPRWAAFARQAREGGFRSVVALPMRVRGDVIGVFGLFRHRPGWLTAEEMRLAQALANVSTIGLLMQRDQGYRTTLANQAQRVLSGRVAVEQARGILAELLGVDVDTAREELRRHASRTGLSLGAVADEVVATIPLSREWRAGTPVLLAHRITMETLAALRTLVRQRMTGVGLSGSAADTFLLAVHEAATNAEEHADGGRLWLWRHDGSLWCEISDDGPGLPVDYRIRAHASAGDIRHTGLWLIRRICPDVEITSTSQGTRVLLRQPIPDHSDGPFSAAEAGE</sequence>
<keyword evidence="1" id="KW-0418">Kinase</keyword>
<dbReference type="InterPro" id="IPR036890">
    <property type="entry name" value="HATPase_C_sf"/>
</dbReference>
<dbReference type="InterPro" id="IPR003594">
    <property type="entry name" value="HATPase_dom"/>
</dbReference>
<keyword evidence="3" id="KW-0804">Transcription</keyword>
<dbReference type="InterPro" id="IPR036388">
    <property type="entry name" value="WH-like_DNA-bd_sf"/>
</dbReference>
<keyword evidence="1" id="KW-0808">Transferase</keyword>
<dbReference type="PANTHER" id="PTHR35526:SF3">
    <property type="entry name" value="ANTI-SIGMA-F FACTOR RSBW"/>
    <property type="match status" value="1"/>
</dbReference>